<dbReference type="AlphaFoldDB" id="A0A6B3LGF8"/>
<dbReference type="InterPro" id="IPR047650">
    <property type="entry name" value="Transpos_IS110"/>
</dbReference>
<dbReference type="EMBL" id="CP066776">
    <property type="protein sequence ID" value="QQL46023.1"/>
    <property type="molecule type" value="Genomic_DNA"/>
</dbReference>
<evidence type="ECO:0000313" key="7">
    <source>
        <dbReference type="EMBL" id="QQL45179.1"/>
    </source>
</evidence>
<dbReference type="GO" id="GO:0003677">
    <property type="term" value="F:DNA binding"/>
    <property type="evidence" value="ECO:0007669"/>
    <property type="project" value="InterPro"/>
</dbReference>
<dbReference type="KEGG" id="soa:G3M56_002235"/>
<evidence type="ECO:0000313" key="4">
    <source>
        <dbReference type="EMBL" id="QQL44081.1"/>
    </source>
</evidence>
<evidence type="ECO:0000313" key="12">
    <source>
        <dbReference type="Proteomes" id="UP000475117"/>
    </source>
</evidence>
<dbReference type="EMBL" id="CP066776">
    <property type="protein sequence ID" value="QQL44081.1"/>
    <property type="molecule type" value="Genomic_DNA"/>
</dbReference>
<accession>A0A6B3LGF8</accession>
<protein>
    <submittedName>
        <fullName evidence="7">IS110 family transposase</fullName>
    </submittedName>
</protein>
<evidence type="ECO:0000313" key="9">
    <source>
        <dbReference type="EMBL" id="QQL45432.1"/>
    </source>
</evidence>
<dbReference type="KEGG" id="soa:G3M56_005435"/>
<dbReference type="RefSeq" id="WP_164365767.1">
    <property type="nucleotide sequence ID" value="NZ_CP066776.1"/>
</dbReference>
<evidence type="ECO:0000313" key="8">
    <source>
        <dbReference type="EMBL" id="QQL45420.1"/>
    </source>
</evidence>
<dbReference type="EMBL" id="CP066776">
    <property type="protein sequence ID" value="QQL45169.1"/>
    <property type="molecule type" value="Genomic_DNA"/>
</dbReference>
<dbReference type="EMBL" id="CP066776">
    <property type="protein sequence ID" value="QQL45432.1"/>
    <property type="molecule type" value="Genomic_DNA"/>
</dbReference>
<feature type="domain" description="Transposase IS110-like N-terminal" evidence="2">
    <location>
        <begin position="9"/>
        <end position="154"/>
    </location>
</feature>
<dbReference type="PANTHER" id="PTHR33055:SF13">
    <property type="entry name" value="TRANSPOSASE"/>
    <property type="match status" value="1"/>
</dbReference>
<dbReference type="EMBL" id="CP066776">
    <property type="protein sequence ID" value="QQL44386.1"/>
    <property type="molecule type" value="Genomic_DNA"/>
</dbReference>
<dbReference type="PANTHER" id="PTHR33055">
    <property type="entry name" value="TRANSPOSASE FOR INSERTION SEQUENCE ELEMENT IS1111A"/>
    <property type="match status" value="1"/>
</dbReference>
<evidence type="ECO:0000313" key="5">
    <source>
        <dbReference type="EMBL" id="QQL44386.1"/>
    </source>
</evidence>
<dbReference type="KEGG" id="soa:G3M56_002175"/>
<dbReference type="KEGG" id="soa:G3M56_010890"/>
<dbReference type="EMBL" id="CP066776">
    <property type="protein sequence ID" value="QQL45420.1"/>
    <property type="molecule type" value="Genomic_DNA"/>
</dbReference>
<evidence type="ECO:0000259" key="2">
    <source>
        <dbReference type="Pfam" id="PF01548"/>
    </source>
</evidence>
<reference evidence="7 12" key="1">
    <citation type="submission" date="2020-12" db="EMBL/GenBank/DDBJ databases">
        <title>Sulforoseuscoccus oceanibium gen. nov., sp. nov., a representative of the phylum Verrucomicrobia with special cytoplasmic membrane, and proposal of Sulforoseuscoccusaceae fam. nov.</title>
        <authorList>
            <person name="Xi F."/>
        </authorList>
    </citation>
    <scope>NUCLEOTIDE SEQUENCE [LARGE SCALE GENOMIC DNA]</scope>
    <source>
        <strain evidence="7 12">T37</strain>
    </source>
</reference>
<sequence length="316" mass="35146">MNTQNKHYIGVDVSKDKLDFYHPKTKRSWTVPNTPSKVKSELLKLSKQQDEIHIICEPTGGYEKCLLAQALELNIPISLVNPKRARAFAEAMGISAKTDAMDATVLSRFGESITPASRVKPTALQEKMSAIARIKDRFTRQAAAQKTALQKVTDSFVKKELKTQIQSLERAIARCQKQLDTLIAKDAVLREKKRKIESIKGLGLAASTVFLSEMPELGAITDNQASALVGVAPFNKDTGTHSGKRHVRGGRHLLRRSLYMPALCATNHNPILKEFYGRLIAKGKPHHVAITAVIRKLVRLVNRLLSDPNFEPIKQN</sequence>
<keyword evidence="12" id="KW-1185">Reference proteome</keyword>
<dbReference type="Pfam" id="PF02371">
    <property type="entry name" value="Transposase_20"/>
    <property type="match status" value="1"/>
</dbReference>
<dbReference type="KEGG" id="soa:G3M56_004125"/>
<feature type="domain" description="Transposase IS116/IS110/IS902 C-terminal" evidence="3">
    <location>
        <begin position="194"/>
        <end position="276"/>
    </location>
</feature>
<dbReference type="GO" id="GO:0006313">
    <property type="term" value="P:DNA transposition"/>
    <property type="evidence" value="ECO:0007669"/>
    <property type="project" value="InterPro"/>
</dbReference>
<dbReference type="KEGG" id="soa:G3M56_000855"/>
<feature type="coiled-coil region" evidence="1">
    <location>
        <begin position="158"/>
        <end position="185"/>
    </location>
</feature>
<name>A0A6B3LGF8_9BACT</name>
<dbReference type="Pfam" id="PF01548">
    <property type="entry name" value="DEDD_Tnp_IS110"/>
    <property type="match status" value="1"/>
</dbReference>
<organism evidence="7 12">
    <name type="scientific">Sulfuriroseicoccus oceanibius</name>
    <dbReference type="NCBI Taxonomy" id="2707525"/>
    <lineage>
        <taxon>Bacteria</taxon>
        <taxon>Pseudomonadati</taxon>
        <taxon>Verrucomicrobiota</taxon>
        <taxon>Verrucomicrobiia</taxon>
        <taxon>Verrucomicrobiales</taxon>
        <taxon>Verrucomicrobiaceae</taxon>
        <taxon>Sulfuriroseicoccus</taxon>
    </lineage>
</organism>
<evidence type="ECO:0000313" key="11">
    <source>
        <dbReference type="EMBL" id="QQL46023.1"/>
    </source>
</evidence>
<dbReference type="Proteomes" id="UP000475117">
    <property type="component" value="Chromosome"/>
</dbReference>
<evidence type="ECO:0000313" key="10">
    <source>
        <dbReference type="EMBL" id="QQL45780.1"/>
    </source>
</evidence>
<dbReference type="KEGG" id="soa:G3M56_009260"/>
<evidence type="ECO:0000256" key="1">
    <source>
        <dbReference type="SAM" id="Coils"/>
    </source>
</evidence>
<dbReference type="EMBL" id="CP066776">
    <property type="protein sequence ID" value="QQL45780.1"/>
    <property type="molecule type" value="Genomic_DNA"/>
</dbReference>
<evidence type="ECO:0000259" key="3">
    <source>
        <dbReference type="Pfam" id="PF02371"/>
    </source>
</evidence>
<dbReference type="EMBL" id="CP066776">
    <property type="protein sequence ID" value="QQL45179.1"/>
    <property type="molecule type" value="Genomic_DNA"/>
</dbReference>
<dbReference type="KEGG" id="soa:G3M56_000910"/>
<dbReference type="InterPro" id="IPR003346">
    <property type="entry name" value="Transposase_20"/>
</dbReference>
<keyword evidence="1" id="KW-0175">Coiled coil</keyword>
<evidence type="ECO:0000313" key="6">
    <source>
        <dbReference type="EMBL" id="QQL45169.1"/>
    </source>
</evidence>
<gene>
    <name evidence="6" type="ORF">G3M56_000855</name>
    <name evidence="7" type="ORF">G3M56_000910</name>
    <name evidence="8" type="ORF">G3M56_002175</name>
    <name evidence="9" type="ORF">G3M56_002235</name>
    <name evidence="10" type="ORF">G3M56_004125</name>
    <name evidence="11" type="ORF">G3M56_005435</name>
    <name evidence="4" type="ORF">G3M56_009260</name>
    <name evidence="5" type="ORF">G3M56_010890</name>
</gene>
<dbReference type="GO" id="GO:0004803">
    <property type="term" value="F:transposase activity"/>
    <property type="evidence" value="ECO:0007669"/>
    <property type="project" value="InterPro"/>
</dbReference>
<proteinExistence type="predicted"/>
<dbReference type="NCBIfam" id="NF033542">
    <property type="entry name" value="transpos_IS110"/>
    <property type="match status" value="1"/>
</dbReference>
<dbReference type="InterPro" id="IPR002525">
    <property type="entry name" value="Transp_IS110-like_N"/>
</dbReference>